<dbReference type="EMBL" id="BK016251">
    <property type="protein sequence ID" value="DAG05168.1"/>
    <property type="molecule type" value="Genomic_DNA"/>
</dbReference>
<sequence>MSQKVEYRNGYKYAICEQCGLDWNVSWQFVGWYVCPVCRNKNRKEQRKDGKNRCKG</sequence>
<evidence type="ECO:0000313" key="1">
    <source>
        <dbReference type="EMBL" id="DAG05168.1"/>
    </source>
</evidence>
<proteinExistence type="predicted"/>
<reference evidence="1" key="1">
    <citation type="journal article" date="2021" name="Proc. Natl. Acad. Sci. U.S.A.">
        <title>A Catalog of Tens of Thousands of Viruses from Human Metagenomes Reveals Hidden Associations with Chronic Diseases.</title>
        <authorList>
            <person name="Tisza M.J."/>
            <person name="Buck C.B."/>
        </authorList>
    </citation>
    <scope>NUCLEOTIDE SEQUENCE</scope>
    <source>
        <strain evidence="1">CthWs11</strain>
    </source>
</reference>
<protein>
    <submittedName>
        <fullName evidence="1">Zinc-ribbon protein</fullName>
    </submittedName>
</protein>
<accession>A0A8S5VER7</accession>
<organism evidence="1">
    <name type="scientific">Siphoviridae sp. cthWs11</name>
    <dbReference type="NCBI Taxonomy" id="2825616"/>
    <lineage>
        <taxon>Viruses</taxon>
        <taxon>Duplodnaviria</taxon>
        <taxon>Heunggongvirae</taxon>
        <taxon>Uroviricota</taxon>
        <taxon>Caudoviricetes</taxon>
    </lineage>
</organism>
<name>A0A8S5VER7_9CAUD</name>